<proteinExistence type="inferred from homology"/>
<dbReference type="PANTHER" id="PTHR33175">
    <property type="entry name" value="DNA-BINDING PROTEIN HU"/>
    <property type="match status" value="1"/>
</dbReference>
<evidence type="ECO:0000313" key="8">
    <source>
        <dbReference type="Proteomes" id="UP000698924"/>
    </source>
</evidence>
<keyword evidence="5" id="KW-0472">Membrane</keyword>
<keyword evidence="2 7" id="KW-0238">DNA-binding</keyword>
<keyword evidence="8" id="KW-1185">Reference proteome</keyword>
<evidence type="ECO:0000256" key="5">
    <source>
        <dbReference type="SAM" id="Phobius"/>
    </source>
</evidence>
<dbReference type="RefSeq" id="WP_204972928.1">
    <property type="nucleotide sequence ID" value="NZ_JAAZTS010000026.1"/>
</dbReference>
<dbReference type="InterPro" id="IPR018392">
    <property type="entry name" value="LysM"/>
</dbReference>
<evidence type="ECO:0000256" key="2">
    <source>
        <dbReference type="ARBA" id="ARBA00023125"/>
    </source>
</evidence>
<dbReference type="AlphaFoldDB" id="A0AA40ZWS3"/>
<evidence type="ECO:0000256" key="3">
    <source>
        <dbReference type="RuleBase" id="RU003939"/>
    </source>
</evidence>
<comment type="caution">
    <text evidence="7">The sequence shown here is derived from an EMBL/GenBank/DDBJ whole genome shotgun (WGS) entry which is preliminary data.</text>
</comment>
<dbReference type="InterPro" id="IPR000119">
    <property type="entry name" value="Hist_DNA-bd"/>
</dbReference>
<gene>
    <name evidence="7" type="ORF">H6D15_12900</name>
</gene>
<dbReference type="GO" id="GO:0030527">
    <property type="term" value="F:structural constituent of chromatin"/>
    <property type="evidence" value="ECO:0007669"/>
    <property type="project" value="InterPro"/>
</dbReference>
<dbReference type="InterPro" id="IPR036779">
    <property type="entry name" value="LysM_dom_sf"/>
</dbReference>
<evidence type="ECO:0000256" key="4">
    <source>
        <dbReference type="SAM" id="MobiDB-lite"/>
    </source>
</evidence>
<reference evidence="7 8" key="1">
    <citation type="journal article" date="2021" name="Sci. Rep.">
        <title>The distribution of antibiotic resistance genes in chicken gut microbiota commensals.</title>
        <authorList>
            <person name="Juricova H."/>
            <person name="Matiasovicova J."/>
            <person name="Kubasova T."/>
            <person name="Cejkova D."/>
            <person name="Rychlik I."/>
        </authorList>
    </citation>
    <scope>NUCLEOTIDE SEQUENCE [LARGE SCALE GENOMIC DNA]</scope>
    <source>
        <strain evidence="7 8">An421</strain>
    </source>
</reference>
<keyword evidence="5" id="KW-0812">Transmembrane</keyword>
<dbReference type="Pfam" id="PF01476">
    <property type="entry name" value="LysM"/>
    <property type="match status" value="1"/>
</dbReference>
<evidence type="ECO:0000259" key="6">
    <source>
        <dbReference type="PROSITE" id="PS51782"/>
    </source>
</evidence>
<organism evidence="7 8">
    <name type="scientific">Caecibacteroides pullorum</name>
    <dbReference type="NCBI Taxonomy" id="2725562"/>
    <lineage>
        <taxon>Bacteria</taxon>
        <taxon>Pseudomonadati</taxon>
        <taxon>Bacteroidota</taxon>
        <taxon>Bacteroidia</taxon>
        <taxon>Bacteroidales</taxon>
        <taxon>Bacteroidaceae</taxon>
        <taxon>Caecibacteroides</taxon>
    </lineage>
</organism>
<dbReference type="PROSITE" id="PS51782">
    <property type="entry name" value="LYSM"/>
    <property type="match status" value="1"/>
</dbReference>
<feature type="compositionally biased region" description="Basic and acidic residues" evidence="4">
    <location>
        <begin position="293"/>
        <end position="310"/>
    </location>
</feature>
<dbReference type="SUPFAM" id="SSF47729">
    <property type="entry name" value="IHF-like DNA-binding proteins"/>
    <property type="match status" value="1"/>
</dbReference>
<dbReference type="PANTHER" id="PTHR33175:SF2">
    <property type="entry name" value="INTEGRATION HOST FACTOR SUBUNIT ALPHA"/>
    <property type="match status" value="1"/>
</dbReference>
<dbReference type="InterPro" id="IPR010992">
    <property type="entry name" value="IHF-like_DNA-bd_dom_sf"/>
</dbReference>
<accession>A0AA40ZWS3</accession>
<keyword evidence="5" id="KW-1133">Transmembrane helix</keyword>
<evidence type="ECO:0000256" key="1">
    <source>
        <dbReference type="ARBA" id="ARBA00010529"/>
    </source>
</evidence>
<dbReference type="Gene3D" id="3.10.350.10">
    <property type="entry name" value="LysM domain"/>
    <property type="match status" value="1"/>
</dbReference>
<feature type="compositionally biased region" description="Basic and acidic residues" evidence="4">
    <location>
        <begin position="182"/>
        <end position="193"/>
    </location>
</feature>
<dbReference type="GO" id="GO:0005829">
    <property type="term" value="C:cytosol"/>
    <property type="evidence" value="ECO:0007669"/>
    <property type="project" value="TreeGrafter"/>
</dbReference>
<dbReference type="GO" id="GO:0003677">
    <property type="term" value="F:DNA binding"/>
    <property type="evidence" value="ECO:0007669"/>
    <property type="project" value="UniProtKB-KW"/>
</dbReference>
<dbReference type="SMART" id="SM00257">
    <property type="entry name" value="LysM"/>
    <property type="match status" value="1"/>
</dbReference>
<feature type="domain" description="LysM" evidence="6">
    <location>
        <begin position="331"/>
        <end position="380"/>
    </location>
</feature>
<feature type="region of interest" description="Disordered" evidence="4">
    <location>
        <begin position="277"/>
        <end position="317"/>
    </location>
</feature>
<name>A0AA40ZWS3_9BACT</name>
<feature type="region of interest" description="Disordered" evidence="4">
    <location>
        <begin position="160"/>
        <end position="193"/>
    </location>
</feature>
<dbReference type="Proteomes" id="UP000698924">
    <property type="component" value="Unassembled WGS sequence"/>
</dbReference>
<evidence type="ECO:0000313" key="7">
    <source>
        <dbReference type="EMBL" id="MBM6858486.1"/>
    </source>
</evidence>
<feature type="compositionally biased region" description="Polar residues" evidence="4">
    <location>
        <begin position="278"/>
        <end position="292"/>
    </location>
</feature>
<dbReference type="SMART" id="SM00411">
    <property type="entry name" value="BHL"/>
    <property type="match status" value="1"/>
</dbReference>
<comment type="similarity">
    <text evidence="1 3">Belongs to the bacterial histone-like protein family.</text>
</comment>
<sequence length="387" mass="43515">MNEKVNIQNLIELLVEKHRITPKEAEEFVKTFFAVIEEGLEQDKYVKIKGLGTFKLIGVESRGSIDVNTGERIEIQGHTKVSFTPDSALKELINRPFGHFETVILNENTVLEDTPIEKAGEDELEDVSIGQNVADELDTISEIPSEPASPLIESVIATEKVATEEDADKQQEEEGKISTTEETLKNSQQKEDTYEGVLQQTDIKENKDNGLKWFMIALACVLLACAGIVFYLYYPDLQEESIPVSSEEEYTYPTVTMGLQQDSIQEDSLKRTEDTLRIPQSTTAEENPASRQQVEKKVVPEEPQKVDKKTTVKSQPVNPDSVNYEIVGTETTYTVKEGETLTRISLRFYGTKALWPYIVKHNADVLKNPNNVTSGTTLKIPKLIKKQ</sequence>
<dbReference type="EMBL" id="JACJMO010000027">
    <property type="protein sequence ID" value="MBM6858486.1"/>
    <property type="molecule type" value="Genomic_DNA"/>
</dbReference>
<dbReference type="Pfam" id="PF00216">
    <property type="entry name" value="Bac_DNA_binding"/>
    <property type="match status" value="1"/>
</dbReference>
<dbReference type="Gene3D" id="4.10.520.10">
    <property type="entry name" value="IHF-like DNA-binding proteins"/>
    <property type="match status" value="1"/>
</dbReference>
<feature type="transmembrane region" description="Helical" evidence="5">
    <location>
        <begin position="213"/>
        <end position="234"/>
    </location>
</feature>
<dbReference type="CDD" id="cd00118">
    <property type="entry name" value="LysM"/>
    <property type="match status" value="1"/>
</dbReference>
<protein>
    <submittedName>
        <fullName evidence="7">HU family DNA-binding protein</fullName>
    </submittedName>
</protein>